<dbReference type="RefSeq" id="WP_156203972.1">
    <property type="nucleotide sequence ID" value="NZ_CP046457.1"/>
</dbReference>
<dbReference type="AlphaFoldDB" id="A0A6I6DC07"/>
<organism evidence="1 2">
    <name type="scientific">Candidatus Syntrophocurvum alkaliphilum</name>
    <dbReference type="NCBI Taxonomy" id="2293317"/>
    <lineage>
        <taxon>Bacteria</taxon>
        <taxon>Bacillati</taxon>
        <taxon>Bacillota</taxon>
        <taxon>Clostridia</taxon>
        <taxon>Eubacteriales</taxon>
        <taxon>Syntrophomonadaceae</taxon>
        <taxon>Candidatus Syntrophocurvum</taxon>
    </lineage>
</organism>
<name>A0A6I6DC07_9FIRM</name>
<evidence type="ECO:0000313" key="1">
    <source>
        <dbReference type="EMBL" id="QGU00156.1"/>
    </source>
</evidence>
<accession>A0A6I6DC07</accession>
<dbReference type="Proteomes" id="UP000426444">
    <property type="component" value="Chromosome"/>
</dbReference>
<gene>
    <name evidence="1" type="ORF">SYNTR_1562</name>
</gene>
<dbReference type="OrthoDB" id="2695475at2"/>
<protein>
    <submittedName>
        <fullName evidence="1">Uncharacterized protein</fullName>
    </submittedName>
</protein>
<proteinExistence type="predicted"/>
<sequence length="92" mass="9909">MEVEVTTTTSTSYDYTITYILHDGTNALATLTIEREDDSGAGVVRVLSEIPNLTWVDLPGAGTTTYEIRITVSGTNIDSAQALIRALNAVIF</sequence>
<reference evidence="2" key="1">
    <citation type="journal article" date="2019" name="Microbiology">
        <title>Complete Genome Sequence of an Uncultured Bacterium of the Candidate Phylum Bipolaricaulota.</title>
        <authorList>
            <person name="Kadnikov V.V."/>
            <person name="Mardanov A.V."/>
            <person name="Beletsky A.V."/>
            <person name="Frank Y.A."/>
            <person name="Karnachuk O.V."/>
            <person name="Ravin N.V."/>
        </authorList>
    </citation>
    <scope>NUCLEOTIDE SEQUENCE [LARGE SCALE GENOMIC DNA]</scope>
</reference>
<evidence type="ECO:0000313" key="2">
    <source>
        <dbReference type="Proteomes" id="UP000426444"/>
    </source>
</evidence>
<dbReference type="EMBL" id="CP046457">
    <property type="protein sequence ID" value="QGU00156.1"/>
    <property type="molecule type" value="Genomic_DNA"/>
</dbReference>
<keyword evidence="2" id="KW-1185">Reference proteome</keyword>
<dbReference type="KEGG" id="salq:SYNTR_1562"/>